<feature type="transmembrane region" description="Helical" evidence="10">
    <location>
        <begin position="41"/>
        <end position="59"/>
    </location>
</feature>
<keyword evidence="5" id="KW-0552">Olfaction</keyword>
<dbReference type="OrthoDB" id="6597368at2759"/>
<keyword evidence="12" id="KW-1185">Reference proteome</keyword>
<dbReference type="GO" id="GO:0007165">
    <property type="term" value="P:signal transduction"/>
    <property type="evidence" value="ECO:0007669"/>
    <property type="project" value="UniProtKB-KW"/>
</dbReference>
<keyword evidence="2" id="KW-1003">Cell membrane</keyword>
<feature type="transmembrane region" description="Helical" evidence="10">
    <location>
        <begin position="179"/>
        <end position="198"/>
    </location>
</feature>
<evidence type="ECO:0000256" key="8">
    <source>
        <dbReference type="ARBA" id="ARBA00023170"/>
    </source>
</evidence>
<keyword evidence="7 10" id="KW-0472">Membrane</keyword>
<dbReference type="InParanoid" id="E2BWG6"/>
<sequence length="217" mass="24484">MRSNAPGGTPSVVANKRFYNIHERLSGVWRPISWSSNCAKLLYSAFTLFTVVPLYFLMLTQFMDMVLIVDNIDDFTNNSLFLVCMISVCCKATVVFLRRKAIIGLVGMLLTEPCKPRDGDELAIQARFDEFIRSCSIKYTLLATGSIMSGLLRAMLYIIHDHLPFRVWLPYDLNKRSLFLLTSIQHMVTVFFGTYISVGTETLVFGLILQTCVLAAA</sequence>
<name>E2BWG6_HARSA</name>
<evidence type="ECO:0000256" key="1">
    <source>
        <dbReference type="ARBA" id="ARBA00004651"/>
    </source>
</evidence>
<protein>
    <submittedName>
        <fullName evidence="11">Uncharacterized protein</fullName>
    </submittedName>
</protein>
<evidence type="ECO:0000313" key="11">
    <source>
        <dbReference type="EMBL" id="EFN79922.1"/>
    </source>
</evidence>
<dbReference type="PANTHER" id="PTHR21137">
    <property type="entry name" value="ODORANT RECEPTOR"/>
    <property type="match status" value="1"/>
</dbReference>
<evidence type="ECO:0000313" key="12">
    <source>
        <dbReference type="Proteomes" id="UP000008237"/>
    </source>
</evidence>
<evidence type="ECO:0000256" key="10">
    <source>
        <dbReference type="SAM" id="Phobius"/>
    </source>
</evidence>
<comment type="subcellular location">
    <subcellularLocation>
        <location evidence="1">Cell membrane</location>
        <topology evidence="1">Multi-pass membrane protein</topology>
    </subcellularLocation>
</comment>
<dbReference type="GO" id="GO:0005886">
    <property type="term" value="C:plasma membrane"/>
    <property type="evidence" value="ECO:0007669"/>
    <property type="project" value="UniProtKB-SubCell"/>
</dbReference>
<keyword evidence="8" id="KW-0675">Receptor</keyword>
<gene>
    <name evidence="11" type="ORF">EAI_16204</name>
</gene>
<dbReference type="Proteomes" id="UP000008237">
    <property type="component" value="Unassembled WGS sequence"/>
</dbReference>
<evidence type="ECO:0000256" key="2">
    <source>
        <dbReference type="ARBA" id="ARBA00022475"/>
    </source>
</evidence>
<dbReference type="EMBL" id="GL451131">
    <property type="protein sequence ID" value="EFN79922.1"/>
    <property type="molecule type" value="Genomic_DNA"/>
</dbReference>
<evidence type="ECO:0000256" key="9">
    <source>
        <dbReference type="ARBA" id="ARBA00023224"/>
    </source>
</evidence>
<dbReference type="InterPro" id="IPR004117">
    <property type="entry name" value="7tm6_olfct_rcpt"/>
</dbReference>
<accession>E2BWG6</accession>
<dbReference type="PANTHER" id="PTHR21137:SF35">
    <property type="entry name" value="ODORANT RECEPTOR 19A-RELATED"/>
    <property type="match status" value="1"/>
</dbReference>
<evidence type="ECO:0000256" key="5">
    <source>
        <dbReference type="ARBA" id="ARBA00022725"/>
    </source>
</evidence>
<keyword evidence="3" id="KW-0716">Sensory transduction</keyword>
<proteinExistence type="predicted"/>
<dbReference type="GO" id="GO:0004984">
    <property type="term" value="F:olfactory receptor activity"/>
    <property type="evidence" value="ECO:0007669"/>
    <property type="project" value="InterPro"/>
</dbReference>
<dbReference type="AlphaFoldDB" id="E2BWG6"/>
<organism evidence="12">
    <name type="scientific">Harpegnathos saltator</name>
    <name type="common">Jerdon's jumping ant</name>
    <dbReference type="NCBI Taxonomy" id="610380"/>
    <lineage>
        <taxon>Eukaryota</taxon>
        <taxon>Metazoa</taxon>
        <taxon>Ecdysozoa</taxon>
        <taxon>Arthropoda</taxon>
        <taxon>Hexapoda</taxon>
        <taxon>Insecta</taxon>
        <taxon>Pterygota</taxon>
        <taxon>Neoptera</taxon>
        <taxon>Endopterygota</taxon>
        <taxon>Hymenoptera</taxon>
        <taxon>Apocrita</taxon>
        <taxon>Aculeata</taxon>
        <taxon>Formicoidea</taxon>
        <taxon>Formicidae</taxon>
        <taxon>Ponerinae</taxon>
        <taxon>Ponerini</taxon>
        <taxon>Harpegnathos</taxon>
    </lineage>
</organism>
<dbReference type="GO" id="GO:0005549">
    <property type="term" value="F:odorant binding"/>
    <property type="evidence" value="ECO:0007669"/>
    <property type="project" value="InterPro"/>
</dbReference>
<keyword evidence="9" id="KW-0807">Transducer</keyword>
<keyword evidence="6 10" id="KW-1133">Transmembrane helix</keyword>
<feature type="transmembrane region" description="Helical" evidence="10">
    <location>
        <begin position="79"/>
        <end position="97"/>
    </location>
</feature>
<feature type="transmembrane region" description="Helical" evidence="10">
    <location>
        <begin position="139"/>
        <end position="159"/>
    </location>
</feature>
<dbReference type="Pfam" id="PF02949">
    <property type="entry name" value="7tm_6"/>
    <property type="match status" value="1"/>
</dbReference>
<evidence type="ECO:0000256" key="3">
    <source>
        <dbReference type="ARBA" id="ARBA00022606"/>
    </source>
</evidence>
<keyword evidence="4 10" id="KW-0812">Transmembrane</keyword>
<evidence type="ECO:0000256" key="7">
    <source>
        <dbReference type="ARBA" id="ARBA00023136"/>
    </source>
</evidence>
<evidence type="ECO:0000256" key="6">
    <source>
        <dbReference type="ARBA" id="ARBA00022989"/>
    </source>
</evidence>
<reference evidence="11 12" key="1">
    <citation type="journal article" date="2010" name="Science">
        <title>Genomic comparison of the ants Camponotus floridanus and Harpegnathos saltator.</title>
        <authorList>
            <person name="Bonasio R."/>
            <person name="Zhang G."/>
            <person name="Ye C."/>
            <person name="Mutti N.S."/>
            <person name="Fang X."/>
            <person name="Qin N."/>
            <person name="Donahue G."/>
            <person name="Yang P."/>
            <person name="Li Q."/>
            <person name="Li C."/>
            <person name="Zhang P."/>
            <person name="Huang Z."/>
            <person name="Berger S.L."/>
            <person name="Reinberg D."/>
            <person name="Wang J."/>
            <person name="Liebig J."/>
        </authorList>
    </citation>
    <scope>NUCLEOTIDE SEQUENCE [LARGE SCALE GENOMIC DNA]</scope>
    <source>
        <strain evidence="11 12">R22 G/1</strain>
    </source>
</reference>
<evidence type="ECO:0000256" key="4">
    <source>
        <dbReference type="ARBA" id="ARBA00022692"/>
    </source>
</evidence>